<evidence type="ECO:0000256" key="14">
    <source>
        <dbReference type="SAM" id="Phobius"/>
    </source>
</evidence>
<feature type="transmembrane region" description="Helical" evidence="14">
    <location>
        <begin position="53"/>
        <end position="75"/>
    </location>
</feature>
<evidence type="ECO:0000256" key="11">
    <source>
        <dbReference type="ARBA" id="ARBA00023098"/>
    </source>
</evidence>
<sequence>MKFEKIHNQGQAQLFQSRYLEMLTKTHPAVIFGMYLPVIGYMLYYSYTVLGYSFLRIMMTFLVAMFSWTLFEYIIHRFIFHLISDSPAVKRVVYTLHGNHHEYPRDKQRLFMPPVPSVLIATVVFTVFYIFLKNNAFMFFPGFVSGYLLYGSMHYAIHAWAPPFKWMKPLWRNHHLHHYKNDELGFGVSSTLWDRVFRTMFSGCVALLLVQPVFAHQSAESDYKLVKRNKSISLYERWLPAGENEERVREIKAVFTVKSDVQAVARLLTDQQQGVVWNVRARIYRVLPMVESREWVTYLKYNIPWPFGDQDCCLLFHLKAHPYNERSGEISFESTLSNRFPVTDNVTRITGTHGRWLMEDLGDNGMQITYTITTNRSARIPRWVSDPIVRNNMFETMSTFRSILEKR</sequence>
<keyword evidence="6" id="KW-0256">Endoplasmic reticulum</keyword>
<protein>
    <recommendedName>
        <fullName evidence="15">Fatty acid hydroxylase domain-containing protein</fullName>
    </recommendedName>
</protein>
<evidence type="ECO:0000256" key="2">
    <source>
        <dbReference type="ARBA" id="ARBA00004477"/>
    </source>
</evidence>
<evidence type="ECO:0000256" key="7">
    <source>
        <dbReference type="ARBA" id="ARBA00022832"/>
    </source>
</evidence>
<comment type="caution">
    <text evidence="16">The sequence shown here is derived from an EMBL/GenBank/DDBJ whole genome shotgun (WGS) entry which is preliminary data.</text>
</comment>
<dbReference type="EMBL" id="QFFJ01000002">
    <property type="protein sequence ID" value="RBL89819.1"/>
    <property type="molecule type" value="Genomic_DNA"/>
</dbReference>
<comment type="cofactor">
    <cofactor evidence="1">
        <name>Zn(2+)</name>
        <dbReference type="ChEBI" id="CHEBI:29105"/>
    </cofactor>
</comment>
<evidence type="ECO:0000313" key="16">
    <source>
        <dbReference type="EMBL" id="RBL89819.1"/>
    </source>
</evidence>
<keyword evidence="12 14" id="KW-0472">Membrane</keyword>
<keyword evidence="11" id="KW-0443">Lipid metabolism</keyword>
<dbReference type="AlphaFoldDB" id="A0A365XTZ3"/>
<keyword evidence="3" id="KW-0444">Lipid biosynthesis</keyword>
<keyword evidence="17" id="KW-1185">Reference proteome</keyword>
<dbReference type="PANTHER" id="PTHR12863">
    <property type="entry name" value="FATTY ACID HYDROXYLASE"/>
    <property type="match status" value="1"/>
</dbReference>
<evidence type="ECO:0000256" key="4">
    <source>
        <dbReference type="ARBA" id="ARBA00022692"/>
    </source>
</evidence>
<keyword evidence="4 14" id="KW-0812">Transmembrane</keyword>
<accession>A0A365XTZ3</accession>
<evidence type="ECO:0000256" key="3">
    <source>
        <dbReference type="ARBA" id="ARBA00022516"/>
    </source>
</evidence>
<keyword evidence="5" id="KW-0479">Metal-binding</keyword>
<evidence type="ECO:0000256" key="13">
    <source>
        <dbReference type="ARBA" id="ARBA00023160"/>
    </source>
</evidence>
<keyword evidence="8" id="KW-0862">Zinc</keyword>
<evidence type="ECO:0000256" key="8">
    <source>
        <dbReference type="ARBA" id="ARBA00022833"/>
    </source>
</evidence>
<proteinExistence type="predicted"/>
<dbReference type="GO" id="GO:0005506">
    <property type="term" value="F:iron ion binding"/>
    <property type="evidence" value="ECO:0007669"/>
    <property type="project" value="InterPro"/>
</dbReference>
<dbReference type="Pfam" id="PF04116">
    <property type="entry name" value="FA_hydroxylase"/>
    <property type="match status" value="1"/>
</dbReference>
<feature type="transmembrane region" description="Helical" evidence="14">
    <location>
        <begin position="110"/>
        <end position="132"/>
    </location>
</feature>
<keyword evidence="9 14" id="KW-1133">Transmembrane helix</keyword>
<evidence type="ECO:0000256" key="6">
    <source>
        <dbReference type="ARBA" id="ARBA00022824"/>
    </source>
</evidence>
<evidence type="ECO:0000256" key="10">
    <source>
        <dbReference type="ARBA" id="ARBA00023002"/>
    </source>
</evidence>
<evidence type="ECO:0000256" key="1">
    <source>
        <dbReference type="ARBA" id="ARBA00001947"/>
    </source>
</evidence>
<evidence type="ECO:0000259" key="15">
    <source>
        <dbReference type="Pfam" id="PF04116"/>
    </source>
</evidence>
<evidence type="ECO:0000256" key="5">
    <source>
        <dbReference type="ARBA" id="ARBA00022723"/>
    </source>
</evidence>
<dbReference type="Gene3D" id="3.30.530.20">
    <property type="match status" value="1"/>
</dbReference>
<dbReference type="Proteomes" id="UP000253410">
    <property type="component" value="Unassembled WGS sequence"/>
</dbReference>
<feature type="domain" description="Fatty acid hydroxylase" evidence="15">
    <location>
        <begin position="61"/>
        <end position="199"/>
    </location>
</feature>
<dbReference type="InterPro" id="IPR006694">
    <property type="entry name" value="Fatty_acid_hydroxylase"/>
</dbReference>
<evidence type="ECO:0000313" key="17">
    <source>
        <dbReference type="Proteomes" id="UP000253410"/>
    </source>
</evidence>
<dbReference type="GO" id="GO:0080132">
    <property type="term" value="F:fatty acid 2-hydroxylase activity"/>
    <property type="evidence" value="ECO:0007669"/>
    <property type="project" value="InterPro"/>
</dbReference>
<evidence type="ECO:0000256" key="9">
    <source>
        <dbReference type="ARBA" id="ARBA00022989"/>
    </source>
</evidence>
<dbReference type="GO" id="GO:0016020">
    <property type="term" value="C:membrane"/>
    <property type="evidence" value="ECO:0007669"/>
    <property type="project" value="InterPro"/>
</dbReference>
<comment type="subcellular location">
    <subcellularLocation>
        <location evidence="2">Endoplasmic reticulum membrane</location>
        <topology evidence="2">Multi-pass membrane protein</topology>
    </subcellularLocation>
</comment>
<dbReference type="InterPro" id="IPR014430">
    <property type="entry name" value="Scs7"/>
</dbReference>
<dbReference type="RefSeq" id="WP_113618568.1">
    <property type="nucleotide sequence ID" value="NZ_QFFJ01000002.1"/>
</dbReference>
<dbReference type="SUPFAM" id="SSF55961">
    <property type="entry name" value="Bet v1-like"/>
    <property type="match status" value="1"/>
</dbReference>
<gene>
    <name evidence="16" type="ORF">DF182_25375</name>
</gene>
<name>A0A365XTZ3_9BACT</name>
<dbReference type="InterPro" id="IPR023393">
    <property type="entry name" value="START-like_dom_sf"/>
</dbReference>
<keyword evidence="10" id="KW-0560">Oxidoreductase</keyword>
<dbReference type="PANTHER" id="PTHR12863:SF1">
    <property type="entry name" value="FATTY ACID 2-HYDROXYLASE"/>
    <property type="match status" value="1"/>
</dbReference>
<dbReference type="GO" id="GO:0006633">
    <property type="term" value="P:fatty acid biosynthetic process"/>
    <property type="evidence" value="ECO:0007669"/>
    <property type="project" value="UniProtKB-KW"/>
</dbReference>
<keyword evidence="13" id="KW-0275">Fatty acid biosynthesis</keyword>
<feature type="transmembrane region" description="Helical" evidence="14">
    <location>
        <begin position="28"/>
        <end position="47"/>
    </location>
</feature>
<evidence type="ECO:0000256" key="12">
    <source>
        <dbReference type="ARBA" id="ARBA00023136"/>
    </source>
</evidence>
<feature type="transmembrane region" description="Helical" evidence="14">
    <location>
        <begin position="138"/>
        <end position="157"/>
    </location>
</feature>
<dbReference type="OrthoDB" id="625683at2"/>
<keyword evidence="7" id="KW-0276">Fatty acid metabolism</keyword>
<organism evidence="16 17">
    <name type="scientific">Chitinophaga flava</name>
    <dbReference type="NCBI Taxonomy" id="2259036"/>
    <lineage>
        <taxon>Bacteria</taxon>
        <taxon>Pseudomonadati</taxon>
        <taxon>Bacteroidota</taxon>
        <taxon>Chitinophagia</taxon>
        <taxon>Chitinophagales</taxon>
        <taxon>Chitinophagaceae</taxon>
        <taxon>Chitinophaga</taxon>
    </lineage>
</organism>
<reference evidence="16 17" key="1">
    <citation type="submission" date="2018-05" db="EMBL/GenBank/DDBJ databases">
        <title>Chitinophaga sp. K3CV102501T nov., isolated from isolated from a monsoon evergreen broad-leaved forest soil.</title>
        <authorList>
            <person name="Lv Y."/>
        </authorList>
    </citation>
    <scope>NUCLEOTIDE SEQUENCE [LARGE SCALE GENOMIC DNA]</scope>
    <source>
        <strain evidence="16 17">GDMCC 1.1325</strain>
    </source>
</reference>